<reference evidence="2 3" key="1">
    <citation type="submission" date="2024-01" db="EMBL/GenBank/DDBJ databases">
        <title>Comparative genomics of Cryptococcus and Kwoniella reveals pathogenesis evolution and contrasting modes of karyotype evolution via chromosome fusion or intercentromeric recombination.</title>
        <authorList>
            <person name="Coelho M.A."/>
            <person name="David-Palma M."/>
            <person name="Shea T."/>
            <person name="Bowers K."/>
            <person name="McGinley-Smith S."/>
            <person name="Mohammad A.W."/>
            <person name="Gnirke A."/>
            <person name="Yurkov A.M."/>
            <person name="Nowrousian M."/>
            <person name="Sun S."/>
            <person name="Cuomo C.A."/>
            <person name="Heitman J."/>
        </authorList>
    </citation>
    <scope>NUCLEOTIDE SEQUENCE [LARGE SCALE GENOMIC DNA]</scope>
    <source>
        <strain evidence="2 3">CBS 6074</strain>
    </source>
</reference>
<evidence type="ECO:0008006" key="4">
    <source>
        <dbReference type="Google" id="ProtNLM"/>
    </source>
</evidence>
<name>A0AAX4JLE9_9TREE</name>
<feature type="compositionally biased region" description="Basic and acidic residues" evidence="1">
    <location>
        <begin position="875"/>
        <end position="886"/>
    </location>
</feature>
<feature type="compositionally biased region" description="Low complexity" evidence="1">
    <location>
        <begin position="530"/>
        <end position="545"/>
    </location>
</feature>
<feature type="compositionally biased region" description="Acidic residues" evidence="1">
    <location>
        <begin position="862"/>
        <end position="874"/>
    </location>
</feature>
<feature type="compositionally biased region" description="Polar residues" evidence="1">
    <location>
        <begin position="515"/>
        <end position="529"/>
    </location>
</feature>
<feature type="region of interest" description="Disordered" evidence="1">
    <location>
        <begin position="446"/>
        <end position="546"/>
    </location>
</feature>
<feature type="compositionally biased region" description="Polar residues" evidence="1">
    <location>
        <begin position="368"/>
        <end position="381"/>
    </location>
</feature>
<dbReference type="GeneID" id="91091782"/>
<feature type="compositionally biased region" description="Polar residues" evidence="1">
    <location>
        <begin position="600"/>
        <end position="615"/>
    </location>
</feature>
<gene>
    <name evidence="2" type="ORF">L201_001110</name>
</gene>
<dbReference type="AlphaFoldDB" id="A0AAX4JLE9"/>
<dbReference type="EMBL" id="CP144098">
    <property type="protein sequence ID" value="WWC86237.1"/>
    <property type="molecule type" value="Genomic_DNA"/>
</dbReference>
<keyword evidence="3" id="KW-1185">Reference proteome</keyword>
<feature type="compositionally biased region" description="Acidic residues" evidence="1">
    <location>
        <begin position="497"/>
        <end position="513"/>
    </location>
</feature>
<dbReference type="Proteomes" id="UP001355207">
    <property type="component" value="Chromosome 1"/>
</dbReference>
<evidence type="ECO:0000256" key="1">
    <source>
        <dbReference type="SAM" id="MobiDB-lite"/>
    </source>
</evidence>
<feature type="region of interest" description="Disordered" evidence="1">
    <location>
        <begin position="596"/>
        <end position="625"/>
    </location>
</feature>
<feature type="region of interest" description="Disordered" evidence="1">
    <location>
        <begin position="48"/>
        <end position="75"/>
    </location>
</feature>
<feature type="compositionally biased region" description="Polar residues" evidence="1">
    <location>
        <begin position="414"/>
        <end position="430"/>
    </location>
</feature>
<protein>
    <recommendedName>
        <fullName evidence="4">F-box domain-containing protein</fullName>
    </recommendedName>
</protein>
<feature type="region of interest" description="Disordered" evidence="1">
    <location>
        <begin position="827"/>
        <end position="898"/>
    </location>
</feature>
<feature type="compositionally biased region" description="Basic and acidic residues" evidence="1">
    <location>
        <begin position="60"/>
        <end position="75"/>
    </location>
</feature>
<feature type="compositionally biased region" description="Polar residues" evidence="1">
    <location>
        <begin position="446"/>
        <end position="480"/>
    </location>
</feature>
<organism evidence="2 3">
    <name type="scientific">Kwoniella dendrophila CBS 6074</name>
    <dbReference type="NCBI Taxonomy" id="1295534"/>
    <lineage>
        <taxon>Eukaryota</taxon>
        <taxon>Fungi</taxon>
        <taxon>Dikarya</taxon>
        <taxon>Basidiomycota</taxon>
        <taxon>Agaricomycotina</taxon>
        <taxon>Tremellomycetes</taxon>
        <taxon>Tremellales</taxon>
        <taxon>Cryptococcaceae</taxon>
        <taxon>Kwoniella</taxon>
    </lineage>
</organism>
<feature type="compositionally biased region" description="Low complexity" evidence="1">
    <location>
        <begin position="382"/>
        <end position="403"/>
    </location>
</feature>
<feature type="region of interest" description="Disordered" evidence="1">
    <location>
        <begin position="1"/>
        <end position="21"/>
    </location>
</feature>
<feature type="compositionally biased region" description="Low complexity" evidence="1">
    <location>
        <begin position="481"/>
        <end position="496"/>
    </location>
</feature>
<evidence type="ECO:0000313" key="3">
    <source>
        <dbReference type="Proteomes" id="UP001355207"/>
    </source>
</evidence>
<feature type="compositionally biased region" description="Polar residues" evidence="1">
    <location>
        <begin position="841"/>
        <end position="855"/>
    </location>
</feature>
<dbReference type="RefSeq" id="XP_066073000.1">
    <property type="nucleotide sequence ID" value="XM_066216903.1"/>
</dbReference>
<proteinExistence type="predicted"/>
<sequence length="898" mass="99365">MIDLTPASSSSSLSSSTKRHLSPVLEDDIPHKKIYTGTSMVDILSSTHPISSRGQYGPIRPEDAGFEKDKGRPIKDKGKGKMKMIYLPELPEEVWTRIFEIYYEDRTNEWQSTGVLREGLTPVLICRDLARTALPVLYRHPYIGYKAISSFVTALTSPRRYNDLCNRDYIKHITIRASPIIPTTEFSAFYAVRKTPADRNTRIAPYTIHPLFERLMRSLPELATFTLKDTLVLHQADATQLFYGLSVINPKKVRLEFRMWDLYDSPFGQDIIGATKGGAYTSYGSKPAILPSVDHFSPRNLQNELGCIAIQKTWRDALYNATELDLPSWWIEPMSRQDQNNAPVHPAQAMILGQQHVHHAPGHANPFAHNSGNQFNPFTVLSSASSATPQNPNPSNNQSQFSQIHNPVLPPPNTSDSSLSQTSAGNQAQSAHLRRLLNDLRRISSRSSTQHLSMQLDSTTPNHPPISANTTGSSQITYPRSGNISGNSHGHSIYLSDNEDLSDSESELTEDASIDSHSVSEPSNSSRQPLTQASASLSTASSSAQITPATRLRDALLEIRTLRETSSRAIHSSQQATVPPPRHDRVTTTVSAVQRHHQAQDNCHTPHQGGQSATQAGPDGIPLTTSPGLTSYSLAHHMRSLLLDLIREHWTPRLQALSIVALDPLASLIVRSPQLDLWTQIAVPHIRVHLPRSINSLAVFKGPKEVARDRARRRREMEELSVDPQGDDAGVILAGNGLVTINGIPLPSILPDQENDNHPYRIVGGEGAGNELVNQEVRLFELEINSMEEMRDDVWIKSGDQLPPQLCRILAGEHDWRDVSFAHSNDTYSPPYSEYIPPDSPATSDFASPTFSFASFGSDDLPGIDEEMGIDESDTYDRSKAEEQAQRMKNRTSGSGAL</sequence>
<feature type="region of interest" description="Disordered" evidence="1">
    <location>
        <begin position="359"/>
        <end position="431"/>
    </location>
</feature>
<accession>A0AAX4JLE9</accession>
<evidence type="ECO:0000313" key="2">
    <source>
        <dbReference type="EMBL" id="WWC86237.1"/>
    </source>
</evidence>